<dbReference type="Gene3D" id="3.30.720.110">
    <property type="match status" value="1"/>
</dbReference>
<dbReference type="InterPro" id="IPR028973">
    <property type="entry name" value="PhnB-like"/>
</dbReference>
<dbReference type="EMBL" id="VMSJ01000003">
    <property type="protein sequence ID" value="TVT27814.1"/>
    <property type="molecule type" value="Genomic_DNA"/>
</dbReference>
<name>A0A558AU66_9STAP</name>
<protein>
    <submittedName>
        <fullName evidence="2">VOC family protein</fullName>
    </submittedName>
</protein>
<evidence type="ECO:0000259" key="1">
    <source>
        <dbReference type="Pfam" id="PF06983"/>
    </source>
</evidence>
<dbReference type="SUPFAM" id="SSF54593">
    <property type="entry name" value="Glyoxalase/Bleomycin resistance protein/Dihydroxybiphenyl dioxygenase"/>
    <property type="match status" value="1"/>
</dbReference>
<proteinExistence type="predicted"/>
<dbReference type="InterPro" id="IPR009725">
    <property type="entry name" value="3_dmu_93_MTrfase"/>
</dbReference>
<dbReference type="InterPro" id="IPR029068">
    <property type="entry name" value="Glyas_Bleomycin-R_OHBP_Dase"/>
</dbReference>
<dbReference type="Gene3D" id="3.30.720.100">
    <property type="match status" value="1"/>
</dbReference>
<evidence type="ECO:0000313" key="2">
    <source>
        <dbReference type="EMBL" id="TVT27814.1"/>
    </source>
</evidence>
<comment type="caution">
    <text evidence="2">The sequence shown here is derived from an EMBL/GenBank/DDBJ whole genome shotgun (WGS) entry which is preliminary data.</text>
</comment>
<sequence>MKSMNPFLTFQGRAEEALGYYTETFKDAEVLLLQKYDAGTPELEGKVVQGAIRIHDQLIRVMDSQVPQESTFTPSMSFFIECETFQEMEMYYRKLKTRGAIHMPLDDYGFSRQFAWIQDQFGVTWQLNLSQ</sequence>
<dbReference type="PIRSF" id="PIRSF021700">
    <property type="entry name" value="3_dmu_93_MTrfase"/>
    <property type="match status" value="1"/>
</dbReference>
<accession>A0A558AU66</accession>
<dbReference type="RefSeq" id="WP_145288872.1">
    <property type="nucleotide sequence ID" value="NZ_VMSJ01000003.1"/>
</dbReference>
<dbReference type="OrthoDB" id="9806473at2"/>
<gene>
    <name evidence="2" type="ORF">FO441_08905</name>
</gene>
<dbReference type="Proteomes" id="UP000315103">
    <property type="component" value="Unassembled WGS sequence"/>
</dbReference>
<dbReference type="AlphaFoldDB" id="A0A558AU66"/>
<evidence type="ECO:0000313" key="3">
    <source>
        <dbReference type="Proteomes" id="UP000315103"/>
    </source>
</evidence>
<feature type="domain" description="PhnB-like" evidence="1">
    <location>
        <begin position="4"/>
        <end position="127"/>
    </location>
</feature>
<dbReference type="Pfam" id="PF06983">
    <property type="entry name" value="3-dmu-9_3-mt"/>
    <property type="match status" value="1"/>
</dbReference>
<reference evidence="2 3" key="1">
    <citation type="submission" date="2019-07" db="EMBL/GenBank/DDBJ databases">
        <title>Salinicoccus cyprini sp. nov., isolated from gastro-intestinal tract of mirror carp, Cyprinus carpio var. specularis, collected from Gobind Sagar Reservoir, Himachal Pradesh, India.</title>
        <authorList>
            <person name="Talwar C."/>
            <person name="Singh A.K."/>
            <person name="Lal R."/>
            <person name="Negi R.K."/>
        </authorList>
    </citation>
    <scope>NUCLEOTIDE SEQUENCE [LARGE SCALE GENOMIC DNA]</scope>
    <source>
        <strain evidence="2 3">CT19</strain>
    </source>
</reference>
<dbReference type="CDD" id="cd06588">
    <property type="entry name" value="PhnB_like"/>
    <property type="match status" value="1"/>
</dbReference>
<dbReference type="PANTHER" id="PTHR33990">
    <property type="entry name" value="PROTEIN YJDN-RELATED"/>
    <property type="match status" value="1"/>
</dbReference>
<organism evidence="2 3">
    <name type="scientific">Salinicoccus cyprini</name>
    <dbReference type="NCBI Taxonomy" id="2493691"/>
    <lineage>
        <taxon>Bacteria</taxon>
        <taxon>Bacillati</taxon>
        <taxon>Bacillota</taxon>
        <taxon>Bacilli</taxon>
        <taxon>Bacillales</taxon>
        <taxon>Staphylococcaceae</taxon>
        <taxon>Salinicoccus</taxon>
    </lineage>
</organism>
<dbReference type="PANTHER" id="PTHR33990:SF4">
    <property type="entry name" value="PHNB-LIKE DOMAIN-CONTAINING PROTEIN"/>
    <property type="match status" value="1"/>
</dbReference>
<keyword evidence="3" id="KW-1185">Reference proteome</keyword>